<dbReference type="Proteomes" id="UP000828390">
    <property type="component" value="Unassembled WGS sequence"/>
</dbReference>
<evidence type="ECO:0000313" key="1">
    <source>
        <dbReference type="EMBL" id="KAH3837947.1"/>
    </source>
</evidence>
<sequence>MTALGMKHSVATKTSDGTFHYMSMNVTWTPSVDDGGRDHSLCFYATDDNNG</sequence>
<dbReference type="AlphaFoldDB" id="A0A9D4QPQ0"/>
<gene>
    <name evidence="1" type="ORF">DPMN_111351</name>
</gene>
<reference evidence="1" key="1">
    <citation type="journal article" date="2019" name="bioRxiv">
        <title>The Genome of the Zebra Mussel, Dreissena polymorpha: A Resource for Invasive Species Research.</title>
        <authorList>
            <person name="McCartney M.A."/>
            <person name="Auch B."/>
            <person name="Kono T."/>
            <person name="Mallez S."/>
            <person name="Zhang Y."/>
            <person name="Obille A."/>
            <person name="Becker A."/>
            <person name="Abrahante J.E."/>
            <person name="Garbe J."/>
            <person name="Badalamenti J.P."/>
            <person name="Herman A."/>
            <person name="Mangelson H."/>
            <person name="Liachko I."/>
            <person name="Sullivan S."/>
            <person name="Sone E.D."/>
            <person name="Koren S."/>
            <person name="Silverstein K.A.T."/>
            <person name="Beckman K.B."/>
            <person name="Gohl D.M."/>
        </authorList>
    </citation>
    <scope>NUCLEOTIDE SEQUENCE</scope>
    <source>
        <strain evidence="1">Duluth1</strain>
        <tissue evidence="1">Whole animal</tissue>
    </source>
</reference>
<protein>
    <submittedName>
        <fullName evidence="1">Uncharacterized protein</fullName>
    </submittedName>
</protein>
<accession>A0A9D4QPQ0</accession>
<reference evidence="1" key="2">
    <citation type="submission" date="2020-11" db="EMBL/GenBank/DDBJ databases">
        <authorList>
            <person name="McCartney M.A."/>
            <person name="Auch B."/>
            <person name="Kono T."/>
            <person name="Mallez S."/>
            <person name="Becker A."/>
            <person name="Gohl D.M."/>
            <person name="Silverstein K.A.T."/>
            <person name="Koren S."/>
            <person name="Bechman K.B."/>
            <person name="Herman A."/>
            <person name="Abrahante J.E."/>
            <person name="Garbe J."/>
        </authorList>
    </citation>
    <scope>NUCLEOTIDE SEQUENCE</scope>
    <source>
        <strain evidence="1">Duluth1</strain>
        <tissue evidence="1">Whole animal</tissue>
    </source>
</reference>
<keyword evidence="2" id="KW-1185">Reference proteome</keyword>
<organism evidence="1 2">
    <name type="scientific">Dreissena polymorpha</name>
    <name type="common">Zebra mussel</name>
    <name type="synonym">Mytilus polymorpha</name>
    <dbReference type="NCBI Taxonomy" id="45954"/>
    <lineage>
        <taxon>Eukaryota</taxon>
        <taxon>Metazoa</taxon>
        <taxon>Spiralia</taxon>
        <taxon>Lophotrochozoa</taxon>
        <taxon>Mollusca</taxon>
        <taxon>Bivalvia</taxon>
        <taxon>Autobranchia</taxon>
        <taxon>Heteroconchia</taxon>
        <taxon>Euheterodonta</taxon>
        <taxon>Imparidentia</taxon>
        <taxon>Neoheterodontei</taxon>
        <taxon>Myida</taxon>
        <taxon>Dreissenoidea</taxon>
        <taxon>Dreissenidae</taxon>
        <taxon>Dreissena</taxon>
    </lineage>
</organism>
<dbReference type="EMBL" id="JAIWYP010000004">
    <property type="protein sequence ID" value="KAH3837947.1"/>
    <property type="molecule type" value="Genomic_DNA"/>
</dbReference>
<proteinExistence type="predicted"/>
<name>A0A9D4QPQ0_DREPO</name>
<evidence type="ECO:0000313" key="2">
    <source>
        <dbReference type="Proteomes" id="UP000828390"/>
    </source>
</evidence>
<comment type="caution">
    <text evidence="1">The sequence shown here is derived from an EMBL/GenBank/DDBJ whole genome shotgun (WGS) entry which is preliminary data.</text>
</comment>